<dbReference type="AlphaFoldDB" id="A0A7R6P9R4"/>
<gene>
    <name evidence="1" type="ORF">AMJAP_1422</name>
</gene>
<dbReference type="EMBL" id="AP014545">
    <property type="protein sequence ID" value="BBB26017.1"/>
    <property type="molecule type" value="Genomic_DNA"/>
</dbReference>
<reference evidence="1 2" key="1">
    <citation type="journal article" date="2008" name="Int. J. Syst. Evol. Microbiol.">
        <title>Amphritea japonica sp. nov. and Amphritea balenae sp. nov., isolated from the sediment adjacent to sperm whale carcasses off Kagoshima, Japan.</title>
        <authorList>
            <person name="Miyazaki M."/>
            <person name="Nogi Y."/>
            <person name="Fujiwara Y."/>
            <person name="Kawato M."/>
            <person name="Nagahama T."/>
            <person name="Kubokawa K."/>
            <person name="Horikoshi K."/>
        </authorList>
    </citation>
    <scope>NUCLEOTIDE SEQUENCE [LARGE SCALE GENOMIC DNA]</scope>
    <source>
        <strain evidence="1 2">ATCC BAA-1530</strain>
    </source>
</reference>
<name>A0A7R6P9R4_9GAMM</name>
<evidence type="ECO:0000313" key="2">
    <source>
        <dbReference type="Proteomes" id="UP000595663"/>
    </source>
</evidence>
<dbReference type="Proteomes" id="UP000595663">
    <property type="component" value="Chromosome"/>
</dbReference>
<keyword evidence="2" id="KW-1185">Reference proteome</keyword>
<evidence type="ECO:0008006" key="3">
    <source>
        <dbReference type="Google" id="ProtNLM"/>
    </source>
</evidence>
<protein>
    <recommendedName>
        <fullName evidence="3">Lipoprotein</fullName>
    </recommendedName>
</protein>
<organism evidence="1 2">
    <name type="scientific">Amphritea japonica ATCC BAA-1530</name>
    <dbReference type="NCBI Taxonomy" id="1278309"/>
    <lineage>
        <taxon>Bacteria</taxon>
        <taxon>Pseudomonadati</taxon>
        <taxon>Pseudomonadota</taxon>
        <taxon>Gammaproteobacteria</taxon>
        <taxon>Oceanospirillales</taxon>
        <taxon>Oceanospirillaceae</taxon>
        <taxon>Amphritea</taxon>
    </lineage>
</organism>
<sequence>MRSLMYRFTLILLAALIATGCSYNRQPELPESQLSGDNCVAALQEMQQLSLSYTGFQQGEQVDGAPWLRSNRLVDYFIRQNELSEPQLADLLNYMSLQAINGLTLEFQLLPAAQQQQWQRQYKITDPGHYIDRCSRQLVQQQIGMPHQSLRFLQQQSTDDDYQSLARILGLYPLTALLFKQGVIQEHHWLSRQPEALQHSTWTIYGPQITQTKTPDLQKLPVNSLGIPTLNTTQRQALIEYHAPLWQLPDTLPVNIPGQPYWDANTLKVDQQPVSFNYISHGVHHNQTTLQLNYLIWFPERAPEGRFDLLAGQHDAVLFRVHLTQSGKLLAYDSIHLCGCWYSLILPRTEDFQEKGKLYREPTFVQRTEPGRQLISLTSNSHLLIASQKADTALSLQHQYQLRPFSDLLQLNSGSIRRSAFNRQGFVAGSERPERWFFWPMGIRNPGALRRPGDHAIRFVGKLHFDAPLILEKLGVGKEAD</sequence>
<accession>A0A7R6P9R4</accession>
<dbReference type="PROSITE" id="PS51257">
    <property type="entry name" value="PROKAR_LIPOPROTEIN"/>
    <property type="match status" value="1"/>
</dbReference>
<dbReference type="KEGG" id="ajp:AMJAP_1422"/>
<evidence type="ECO:0000313" key="1">
    <source>
        <dbReference type="EMBL" id="BBB26017.1"/>
    </source>
</evidence>
<proteinExistence type="predicted"/>